<proteinExistence type="inferred from homology"/>
<gene>
    <name evidence="3" type="ORF">ET989_07110</name>
</gene>
<dbReference type="Gene3D" id="3.30.230.30">
    <property type="entry name" value="Impact, N-terminal domain"/>
    <property type="match status" value="1"/>
</dbReference>
<dbReference type="GO" id="GO:0005737">
    <property type="term" value="C:cytoplasm"/>
    <property type="evidence" value="ECO:0007669"/>
    <property type="project" value="TreeGrafter"/>
</dbReference>
<keyword evidence="4" id="KW-1185">Reference proteome</keyword>
<dbReference type="GO" id="GO:0006446">
    <property type="term" value="P:regulation of translational initiation"/>
    <property type="evidence" value="ECO:0007669"/>
    <property type="project" value="TreeGrafter"/>
</dbReference>
<reference evidence="3 4" key="1">
    <citation type="submission" date="2019-01" db="EMBL/GenBank/DDBJ databases">
        <title>Lactibacter flavus gen. nov., sp. nov., a novel bacterium of the family Propionibacteriaceae isolated from raw milk and dairy products.</title>
        <authorList>
            <person name="Huptas C."/>
            <person name="Wenning M."/>
            <person name="Breitenwieser F."/>
            <person name="Doll E."/>
            <person name="Von Neubeck M."/>
            <person name="Busse H.-J."/>
            <person name="Scherer S."/>
        </authorList>
    </citation>
    <scope>NUCLEOTIDE SEQUENCE [LARGE SCALE GENOMIC DNA]</scope>
    <source>
        <strain evidence="3 4">KCTC 33808</strain>
    </source>
</reference>
<dbReference type="InterPro" id="IPR036956">
    <property type="entry name" value="Impact_N_sf"/>
</dbReference>
<dbReference type="OrthoDB" id="9813771at2"/>
<name>A0A4V2JSG1_9ACTN</name>
<dbReference type="PROSITE" id="PS00910">
    <property type="entry name" value="UPF0029"/>
    <property type="match status" value="1"/>
</dbReference>
<organism evidence="3 4">
    <name type="scientific">Propioniciclava sinopodophylli</name>
    <dbReference type="NCBI Taxonomy" id="1837344"/>
    <lineage>
        <taxon>Bacteria</taxon>
        <taxon>Bacillati</taxon>
        <taxon>Actinomycetota</taxon>
        <taxon>Actinomycetes</taxon>
        <taxon>Propionibacteriales</taxon>
        <taxon>Propionibacteriaceae</taxon>
        <taxon>Propioniciclava</taxon>
    </lineage>
</organism>
<dbReference type="InterPro" id="IPR023582">
    <property type="entry name" value="Impact"/>
</dbReference>
<dbReference type="SUPFAM" id="SSF54211">
    <property type="entry name" value="Ribosomal protein S5 domain 2-like"/>
    <property type="match status" value="1"/>
</dbReference>
<dbReference type="RefSeq" id="WP_131167858.1">
    <property type="nucleotide sequence ID" value="NZ_SDMQ01000006.1"/>
</dbReference>
<evidence type="ECO:0000256" key="1">
    <source>
        <dbReference type="ARBA" id="ARBA00007665"/>
    </source>
</evidence>
<dbReference type="AlphaFoldDB" id="A0A4V2JSG1"/>
<dbReference type="Pfam" id="PF01205">
    <property type="entry name" value="Impact_N"/>
    <property type="match status" value="1"/>
</dbReference>
<evidence type="ECO:0000259" key="2">
    <source>
        <dbReference type="Pfam" id="PF01205"/>
    </source>
</evidence>
<dbReference type="InterPro" id="IPR020569">
    <property type="entry name" value="UPF0029_Impact_CS"/>
</dbReference>
<comment type="similarity">
    <text evidence="1">Belongs to the IMPACT family.</text>
</comment>
<evidence type="ECO:0000313" key="4">
    <source>
        <dbReference type="Proteomes" id="UP000292373"/>
    </source>
</evidence>
<dbReference type="PANTHER" id="PTHR16301">
    <property type="entry name" value="IMPACT-RELATED"/>
    <property type="match status" value="1"/>
</dbReference>
<protein>
    <submittedName>
        <fullName evidence="3">YigZ family protein</fullName>
    </submittedName>
</protein>
<accession>A0A4V2JSG1</accession>
<dbReference type="Proteomes" id="UP000292373">
    <property type="component" value="Unassembled WGS sequence"/>
</dbReference>
<dbReference type="PANTHER" id="PTHR16301:SF20">
    <property type="entry name" value="IMPACT FAMILY MEMBER YIGZ"/>
    <property type="match status" value="1"/>
</dbReference>
<feature type="domain" description="Impact N-terminal" evidence="2">
    <location>
        <begin position="18"/>
        <end position="124"/>
    </location>
</feature>
<dbReference type="InterPro" id="IPR001498">
    <property type="entry name" value="Impact_N"/>
</dbReference>
<comment type="caution">
    <text evidence="3">The sequence shown here is derived from an EMBL/GenBank/DDBJ whole genome shotgun (WGS) entry which is preliminary data.</text>
</comment>
<dbReference type="EMBL" id="SDMQ01000006">
    <property type="protein sequence ID" value="TBT84945.1"/>
    <property type="molecule type" value="Genomic_DNA"/>
</dbReference>
<dbReference type="InterPro" id="IPR020568">
    <property type="entry name" value="Ribosomal_Su5_D2-typ_SF"/>
</dbReference>
<sequence>MTLWLPRGYSAEAEIEVRRSRFITRLARVDDEDAARAVIASVRAAYPDARHHCLAFIVDVPDAQPVERSSDDGEPAGTAGMPMLEVLRGAGVSNVVAVVTRYFGGVLLGTGGLVRAYSDAVASSLEPAPRVRPVVRHLVGLQVPAADAGRVQGALMNRGVDVMDADWGASVLLTLAVDDPDAALPLVREVAQSDVELVPLGSTVTERPA</sequence>
<evidence type="ECO:0000313" key="3">
    <source>
        <dbReference type="EMBL" id="TBT84945.1"/>
    </source>
</evidence>